<evidence type="ECO:0000313" key="1">
    <source>
        <dbReference type="EMBL" id="GHC61663.1"/>
    </source>
</evidence>
<name>A0A918WN58_9BACT</name>
<evidence type="ECO:0000313" key="2">
    <source>
        <dbReference type="Proteomes" id="UP000644507"/>
    </source>
</evidence>
<organism evidence="1 2">
    <name type="scientific">Roseibacillus persicicus</name>
    <dbReference type="NCBI Taxonomy" id="454148"/>
    <lineage>
        <taxon>Bacteria</taxon>
        <taxon>Pseudomonadati</taxon>
        <taxon>Verrucomicrobiota</taxon>
        <taxon>Verrucomicrobiia</taxon>
        <taxon>Verrucomicrobiales</taxon>
        <taxon>Verrucomicrobiaceae</taxon>
        <taxon>Roseibacillus</taxon>
    </lineage>
</organism>
<dbReference type="RefSeq" id="WP_189571934.1">
    <property type="nucleotide sequence ID" value="NZ_BMXI01000014.1"/>
</dbReference>
<dbReference type="EMBL" id="BMXI01000014">
    <property type="protein sequence ID" value="GHC61663.1"/>
    <property type="molecule type" value="Genomic_DNA"/>
</dbReference>
<gene>
    <name evidence="1" type="ORF">GCM10007100_31320</name>
</gene>
<protein>
    <submittedName>
        <fullName evidence="1">Uncharacterized protein</fullName>
    </submittedName>
</protein>
<proteinExistence type="predicted"/>
<dbReference type="Proteomes" id="UP000644507">
    <property type="component" value="Unassembled WGS sequence"/>
</dbReference>
<accession>A0A918WN58</accession>
<reference evidence="1" key="2">
    <citation type="submission" date="2020-09" db="EMBL/GenBank/DDBJ databases">
        <authorList>
            <person name="Sun Q."/>
            <person name="Kim S."/>
        </authorList>
    </citation>
    <scope>NUCLEOTIDE SEQUENCE</scope>
    <source>
        <strain evidence="1">KCTC 12988</strain>
    </source>
</reference>
<reference evidence="1" key="1">
    <citation type="journal article" date="2014" name="Int. J. Syst. Evol. Microbiol.">
        <title>Complete genome sequence of Corynebacterium casei LMG S-19264T (=DSM 44701T), isolated from a smear-ripened cheese.</title>
        <authorList>
            <consortium name="US DOE Joint Genome Institute (JGI-PGF)"/>
            <person name="Walter F."/>
            <person name="Albersmeier A."/>
            <person name="Kalinowski J."/>
            <person name="Ruckert C."/>
        </authorList>
    </citation>
    <scope>NUCLEOTIDE SEQUENCE</scope>
    <source>
        <strain evidence="1">KCTC 12988</strain>
    </source>
</reference>
<comment type="caution">
    <text evidence="1">The sequence shown here is derived from an EMBL/GenBank/DDBJ whole genome shotgun (WGS) entry which is preliminary data.</text>
</comment>
<keyword evidence="2" id="KW-1185">Reference proteome</keyword>
<sequence>MRTFILFILFGCTFLSAQEKARGLQVRFVAQHLPKGLPEVVAASEEETSEAFKIPKNNLSERFKVPAREFVLQTASPVKPLSKVTLPESGTDFIVLLVPGEDTVFRAIVLNSKNTAFRPGNFYLLNTSKETIVGKIGTTQCMLKPGEGEVVRPAGARDERFYDVLLGIRDGENSARPISSSRWPLSKRTRTYVFFFNDVSGKSVDFRAVDEFVPEEQ</sequence>
<dbReference type="AlphaFoldDB" id="A0A918WN58"/>